<evidence type="ECO:0000256" key="1">
    <source>
        <dbReference type="SAM" id="Phobius"/>
    </source>
</evidence>
<reference evidence="2 3" key="1">
    <citation type="submission" date="2021-01" db="EMBL/GenBank/DDBJ databases">
        <title>Whole genome shotgun sequence of Actinoplanes palleronii NBRC 14916.</title>
        <authorList>
            <person name="Komaki H."/>
            <person name="Tamura T."/>
        </authorList>
    </citation>
    <scope>NUCLEOTIDE SEQUENCE [LARGE SCALE GENOMIC DNA]</scope>
    <source>
        <strain evidence="2 3">NBRC 14916</strain>
    </source>
</reference>
<evidence type="ECO:0000313" key="3">
    <source>
        <dbReference type="Proteomes" id="UP000624709"/>
    </source>
</evidence>
<evidence type="ECO:0008006" key="4">
    <source>
        <dbReference type="Google" id="ProtNLM"/>
    </source>
</evidence>
<proteinExistence type="predicted"/>
<feature type="transmembrane region" description="Helical" evidence="1">
    <location>
        <begin position="118"/>
        <end position="136"/>
    </location>
</feature>
<feature type="transmembrane region" description="Helical" evidence="1">
    <location>
        <begin position="40"/>
        <end position="62"/>
    </location>
</feature>
<feature type="transmembrane region" description="Helical" evidence="1">
    <location>
        <begin position="87"/>
        <end position="106"/>
    </location>
</feature>
<name>A0ABQ4BDS9_9ACTN</name>
<keyword evidence="3" id="KW-1185">Reference proteome</keyword>
<organism evidence="2 3">
    <name type="scientific">Actinoplanes palleronii</name>
    <dbReference type="NCBI Taxonomy" id="113570"/>
    <lineage>
        <taxon>Bacteria</taxon>
        <taxon>Bacillati</taxon>
        <taxon>Actinomycetota</taxon>
        <taxon>Actinomycetes</taxon>
        <taxon>Micromonosporales</taxon>
        <taxon>Micromonosporaceae</taxon>
        <taxon>Actinoplanes</taxon>
    </lineage>
</organism>
<keyword evidence="1" id="KW-0472">Membrane</keyword>
<evidence type="ECO:0000313" key="2">
    <source>
        <dbReference type="EMBL" id="GIE68789.1"/>
    </source>
</evidence>
<protein>
    <recommendedName>
        <fullName evidence="4">PH domain-containing protein</fullName>
    </recommendedName>
</protein>
<keyword evidence="1" id="KW-0812">Transmembrane</keyword>
<dbReference type="Proteomes" id="UP000624709">
    <property type="component" value="Unassembled WGS sequence"/>
</dbReference>
<keyword evidence="1" id="KW-1133">Transmembrane helix</keyword>
<feature type="transmembrane region" description="Helical" evidence="1">
    <location>
        <begin position="253"/>
        <end position="276"/>
    </location>
</feature>
<feature type="transmembrane region" description="Helical" evidence="1">
    <location>
        <begin position="282"/>
        <end position="303"/>
    </location>
</feature>
<dbReference type="EMBL" id="BOMS01000073">
    <property type="protein sequence ID" value="GIE68789.1"/>
    <property type="molecule type" value="Genomic_DNA"/>
</dbReference>
<comment type="caution">
    <text evidence="2">The sequence shown here is derived from an EMBL/GenBank/DDBJ whole genome shotgun (WGS) entry which is preliminary data.</text>
</comment>
<sequence length="313" mass="32659">MIIRLSAAADRRRTLIPLFAAAVTAALVAASHLPGGQIPAVLALLVECLTGVGLGLAVTVAAQRTAQAAPAFVVDERTPALHSTRTGALPLLSVAMVSVLGIAVVLPPLDPELRPVMWPLGAFAAVFLILCGHGILRGLGVSLTPDGVRADKLAGAVTVPWEAVDPVQIWSGPFEVRIRYRRPELVRTTGWVVNPNRFRVDGSSPAFTAATVQHYAANPDQRVLIGAPAGQLHPSSTAAEPPRSTEPWNPSTVVPILVLAVLIGAGALAGDLWVGATYGNTSVAGLVAHVLAVLLALVAARFIRGSVRLLRRR</sequence>
<accession>A0ABQ4BDS9</accession>
<gene>
    <name evidence="2" type="ORF">Apa02nite_048970</name>
</gene>
<dbReference type="RefSeq" id="WP_203827048.1">
    <property type="nucleotide sequence ID" value="NZ_BAAATY010000048.1"/>
</dbReference>